<dbReference type="EMBL" id="LCIH01000006">
    <property type="protein sequence ID" value="KKT51913.1"/>
    <property type="molecule type" value="Genomic_DNA"/>
</dbReference>
<accession>A0A0G1HZB6</accession>
<evidence type="ECO:0000313" key="2">
    <source>
        <dbReference type="EMBL" id="KKT51913.1"/>
    </source>
</evidence>
<comment type="caution">
    <text evidence="2">The sequence shown here is derived from an EMBL/GenBank/DDBJ whole genome shotgun (WGS) entry which is preliminary data.</text>
</comment>
<evidence type="ECO:0000256" key="1">
    <source>
        <dbReference type="SAM" id="MobiDB-lite"/>
    </source>
</evidence>
<name>A0A0G1HZB6_9BACT</name>
<dbReference type="AlphaFoldDB" id="A0A0G1HZB6"/>
<protein>
    <submittedName>
        <fullName evidence="2">Uncharacterized protein</fullName>
    </submittedName>
</protein>
<reference evidence="2 3" key="1">
    <citation type="journal article" date="2015" name="Nature">
        <title>rRNA introns, odd ribosomes, and small enigmatic genomes across a large radiation of phyla.</title>
        <authorList>
            <person name="Brown C.T."/>
            <person name="Hug L.A."/>
            <person name="Thomas B.C."/>
            <person name="Sharon I."/>
            <person name="Castelle C.J."/>
            <person name="Singh A."/>
            <person name="Wilkins M.J."/>
            <person name="Williams K.H."/>
            <person name="Banfield J.F."/>
        </authorList>
    </citation>
    <scope>NUCLEOTIDE SEQUENCE [LARGE SCALE GENOMIC DNA]</scope>
</reference>
<gene>
    <name evidence="2" type="ORF">UW44_C0006G0031</name>
</gene>
<evidence type="ECO:0000313" key="3">
    <source>
        <dbReference type="Proteomes" id="UP000034006"/>
    </source>
</evidence>
<feature type="region of interest" description="Disordered" evidence="1">
    <location>
        <begin position="53"/>
        <end position="74"/>
    </location>
</feature>
<organism evidence="2 3">
    <name type="scientific">Candidatus Collierbacteria bacterium GW2011_GWB2_44_22</name>
    <dbReference type="NCBI Taxonomy" id="1618387"/>
    <lineage>
        <taxon>Bacteria</taxon>
        <taxon>Candidatus Collieribacteriota</taxon>
    </lineage>
</organism>
<dbReference type="STRING" id="1618387.UW44_C0006G0031"/>
<dbReference type="Proteomes" id="UP000034006">
    <property type="component" value="Unassembled WGS sequence"/>
</dbReference>
<proteinExistence type="predicted"/>
<sequence>MVGVLHPTDSRPYTQKVRGFCISNHSVDLVQFPGLSIYLDLFDLGIQEVLAGDGNQDLPEPQGGRPNHRRKMDGLCSQTPTRRVLVLHGPWVCRRLSSGLAMELFDLFDRPRFNFPDPRHRAIHSYSRIPLCKVLVLSHSG</sequence>